<evidence type="ECO:0000313" key="11">
    <source>
        <dbReference type="EMBL" id="ARU80564.1"/>
    </source>
</evidence>
<evidence type="ECO:0000256" key="7">
    <source>
        <dbReference type="ARBA" id="ARBA00022884"/>
    </source>
</evidence>
<organism evidence="11">
    <name type="scientific">Epinephelus coioides</name>
    <name type="common">Orange-spotted grouper</name>
    <name type="synonym">Epinephelus nebulosus</name>
    <dbReference type="NCBI Taxonomy" id="94232"/>
    <lineage>
        <taxon>Eukaryota</taxon>
        <taxon>Metazoa</taxon>
        <taxon>Chordata</taxon>
        <taxon>Craniata</taxon>
        <taxon>Vertebrata</taxon>
        <taxon>Euteleostomi</taxon>
        <taxon>Actinopterygii</taxon>
        <taxon>Neopterygii</taxon>
        <taxon>Teleostei</taxon>
        <taxon>Neoteleostei</taxon>
        <taxon>Acanthomorphata</taxon>
        <taxon>Eupercaria</taxon>
        <taxon>Perciformes</taxon>
        <taxon>Serranoidei</taxon>
        <taxon>Serranidae</taxon>
        <taxon>Epinephelinae</taxon>
        <taxon>Epinephelini</taxon>
        <taxon>Epinephelus</taxon>
    </lineage>
</organism>
<dbReference type="InterPro" id="IPR038129">
    <property type="entry name" value="Nanos_sf"/>
</dbReference>
<dbReference type="GO" id="GO:0003723">
    <property type="term" value="F:RNA binding"/>
    <property type="evidence" value="ECO:0007669"/>
    <property type="project" value="UniProtKB-UniRule"/>
</dbReference>
<feature type="domain" description="Nanos-type" evidence="10">
    <location>
        <begin position="153"/>
        <end position="207"/>
    </location>
</feature>
<evidence type="ECO:0000256" key="3">
    <source>
        <dbReference type="ARBA" id="ARBA00022723"/>
    </source>
</evidence>
<dbReference type="Gene3D" id="4.10.60.30">
    <property type="entry name" value="Nanos, RNA-binding domain"/>
    <property type="match status" value="1"/>
</dbReference>
<feature type="region of interest" description="Disordered" evidence="9">
    <location>
        <begin position="109"/>
        <end position="144"/>
    </location>
</feature>
<dbReference type="AlphaFoldDB" id="A0A1Y0K637"/>
<evidence type="ECO:0000259" key="10">
    <source>
        <dbReference type="PROSITE" id="PS51522"/>
    </source>
</evidence>
<dbReference type="GO" id="GO:0008270">
    <property type="term" value="F:zinc ion binding"/>
    <property type="evidence" value="ECO:0007669"/>
    <property type="project" value="UniProtKB-KW"/>
</dbReference>
<dbReference type="PANTHER" id="PTHR12887">
    <property type="entry name" value="NANOS PROTEIN"/>
    <property type="match status" value="1"/>
</dbReference>
<protein>
    <submittedName>
        <fullName evidence="11">Nanos3</fullName>
    </submittedName>
</protein>
<evidence type="ECO:0000256" key="2">
    <source>
        <dbReference type="ARBA" id="ARBA00022490"/>
    </source>
</evidence>
<reference evidence="11" key="1">
    <citation type="journal article" date="2017" name="Int. J. Mol. Sci.">
        <title>Divergent Expression Patterns and Function Implications of Four nanos Genes in a Hermaphroditic Fish, Epinephelus coioides.</title>
        <authorList>
            <person name="Sun Z.H."/>
            <person name="Wang Y."/>
            <person name="Lu W.J."/>
            <person name="Li Z."/>
            <person name="Liu X.C."/>
            <person name="Li S.S."/>
            <person name="Zhou L."/>
            <person name="Gui J.F."/>
        </authorList>
    </citation>
    <scope>NUCLEOTIDE SEQUENCE</scope>
    <source>
        <tissue evidence="11">Ovary</tissue>
    </source>
</reference>
<feature type="compositionally biased region" description="Basic and acidic residues" evidence="9">
    <location>
        <begin position="110"/>
        <end position="130"/>
    </location>
</feature>
<comment type="similarity">
    <text evidence="8">Belongs to the nanos family.</text>
</comment>
<proteinExistence type="evidence at transcript level"/>
<evidence type="ECO:0000256" key="4">
    <source>
        <dbReference type="ARBA" id="ARBA00022771"/>
    </source>
</evidence>
<keyword evidence="3" id="KW-0479">Metal-binding</keyword>
<sequence>MVWGLFDHLPRFMESDKSFQPWRDYIGLSDTIREILGRHTDTESSLPTPKAPHPESDDLCGAPMSVRNNAVCQSGDLGAGCAPDLPGTPTLAPVAHQRPPDGLWYATDPFRADPPDAVDMKPVPRREPKDRKKSTRFKIPESALSPASPEPTFCSFCKHNGESDLVCRSHRLKNQAGDVLCPYLRQYVCPLCGATGAKAHTKRFCPKVDSAYSSVYAKSRR</sequence>
<evidence type="ECO:0000256" key="8">
    <source>
        <dbReference type="PROSITE-ProRule" id="PRU00855"/>
    </source>
</evidence>
<comment type="subcellular location">
    <subcellularLocation>
        <location evidence="1">Cytoplasm</location>
    </subcellularLocation>
</comment>
<keyword evidence="4 8" id="KW-0863">Zinc-finger</keyword>
<dbReference type="PROSITE" id="PS51522">
    <property type="entry name" value="ZF_NANOS"/>
    <property type="match status" value="1"/>
</dbReference>
<keyword evidence="5" id="KW-0862">Zinc</keyword>
<dbReference type="InterPro" id="IPR008705">
    <property type="entry name" value="Nanos/Xcar2"/>
</dbReference>
<evidence type="ECO:0000256" key="6">
    <source>
        <dbReference type="ARBA" id="ARBA00022845"/>
    </source>
</evidence>
<dbReference type="GO" id="GO:0005737">
    <property type="term" value="C:cytoplasm"/>
    <property type="evidence" value="ECO:0007669"/>
    <property type="project" value="UniProtKB-SubCell"/>
</dbReference>
<evidence type="ECO:0000256" key="9">
    <source>
        <dbReference type="SAM" id="MobiDB-lite"/>
    </source>
</evidence>
<accession>A0A1Y0K637</accession>
<dbReference type="Pfam" id="PF05741">
    <property type="entry name" value="zf-nanos"/>
    <property type="match status" value="1"/>
</dbReference>
<dbReference type="EMBL" id="KX262961">
    <property type="protein sequence ID" value="ARU80564.1"/>
    <property type="molecule type" value="mRNA"/>
</dbReference>
<keyword evidence="6 8" id="KW-0810">Translation regulation</keyword>
<keyword evidence="7 8" id="KW-0694">RNA-binding</keyword>
<evidence type="ECO:0000256" key="5">
    <source>
        <dbReference type="ARBA" id="ARBA00022833"/>
    </source>
</evidence>
<keyword evidence="2" id="KW-0963">Cytoplasm</keyword>
<dbReference type="GO" id="GO:0006417">
    <property type="term" value="P:regulation of translation"/>
    <property type="evidence" value="ECO:0007669"/>
    <property type="project" value="UniProtKB-UniRule"/>
</dbReference>
<name>A0A1Y0K637_EPICO</name>
<dbReference type="InterPro" id="IPR024161">
    <property type="entry name" value="Znf_nanos-typ"/>
</dbReference>
<evidence type="ECO:0000256" key="1">
    <source>
        <dbReference type="ARBA" id="ARBA00004496"/>
    </source>
</evidence>